<dbReference type="AlphaFoldDB" id="A0A8I1KK16"/>
<evidence type="ECO:0000256" key="1">
    <source>
        <dbReference type="ARBA" id="ARBA00004651"/>
    </source>
</evidence>
<accession>A0A8I1KK16</accession>
<feature type="transmembrane region" description="Helical" evidence="7">
    <location>
        <begin position="231"/>
        <end position="251"/>
    </location>
</feature>
<comment type="caution">
    <text evidence="8">The sequence shown here is derived from an EMBL/GenBank/DDBJ whole genome shotgun (WGS) entry which is preliminary data.</text>
</comment>
<feature type="transmembrane region" description="Helical" evidence="7">
    <location>
        <begin position="15"/>
        <end position="35"/>
    </location>
</feature>
<feature type="transmembrane region" description="Helical" evidence="7">
    <location>
        <begin position="132"/>
        <end position="152"/>
    </location>
</feature>
<organism evidence="8 9">
    <name type="scientific">Rhodomicrobium udaipurense</name>
    <dbReference type="NCBI Taxonomy" id="1202716"/>
    <lineage>
        <taxon>Bacteria</taxon>
        <taxon>Pseudomonadati</taxon>
        <taxon>Pseudomonadota</taxon>
        <taxon>Alphaproteobacteria</taxon>
        <taxon>Hyphomicrobiales</taxon>
        <taxon>Hyphomicrobiaceae</taxon>
        <taxon>Rhodomicrobium</taxon>
    </lineage>
</organism>
<feature type="transmembrane region" description="Helical" evidence="7">
    <location>
        <begin position="193"/>
        <end position="219"/>
    </location>
</feature>
<keyword evidence="4 7" id="KW-0812">Transmembrane</keyword>
<evidence type="ECO:0000256" key="3">
    <source>
        <dbReference type="ARBA" id="ARBA00022475"/>
    </source>
</evidence>
<dbReference type="PANTHER" id="PTHR30065">
    <property type="entry name" value="FLAGELLAR BIOSYNTHETIC PROTEIN FLIR"/>
    <property type="match status" value="1"/>
</dbReference>
<dbReference type="Pfam" id="PF01311">
    <property type="entry name" value="Bac_export_1"/>
    <property type="match status" value="1"/>
</dbReference>
<evidence type="ECO:0000256" key="2">
    <source>
        <dbReference type="ARBA" id="ARBA00009772"/>
    </source>
</evidence>
<dbReference type="RefSeq" id="WP_162173121.1">
    <property type="nucleotide sequence ID" value="NZ_JAEMUK010000079.1"/>
</dbReference>
<dbReference type="PRINTS" id="PR00953">
    <property type="entry name" value="TYPE3IMRPROT"/>
</dbReference>
<comment type="subcellular location">
    <subcellularLocation>
        <location evidence="1 7">Cell membrane</location>
        <topology evidence="1 7">Multi-pass membrane protein</topology>
    </subcellularLocation>
</comment>
<dbReference type="GO" id="GO:0006605">
    <property type="term" value="P:protein targeting"/>
    <property type="evidence" value="ECO:0007669"/>
    <property type="project" value="UniProtKB-UniRule"/>
</dbReference>
<evidence type="ECO:0000313" key="9">
    <source>
        <dbReference type="Proteomes" id="UP000623250"/>
    </source>
</evidence>
<dbReference type="NCBIfam" id="TIGR01401">
    <property type="entry name" value="fliR_like_III"/>
    <property type="match status" value="1"/>
</dbReference>
<keyword evidence="3 7" id="KW-1003">Cell membrane</keyword>
<evidence type="ECO:0000256" key="4">
    <source>
        <dbReference type="ARBA" id="ARBA00022692"/>
    </source>
</evidence>
<evidence type="ECO:0000256" key="7">
    <source>
        <dbReference type="RuleBase" id="RU362072"/>
    </source>
</evidence>
<proteinExistence type="inferred from homology"/>
<keyword evidence="9" id="KW-1185">Reference proteome</keyword>
<dbReference type="GO" id="GO:0005886">
    <property type="term" value="C:plasma membrane"/>
    <property type="evidence" value="ECO:0007669"/>
    <property type="project" value="UniProtKB-SubCell"/>
</dbReference>
<comment type="similarity">
    <text evidence="2 7">Belongs to the FliR/MopE/SpaR family.</text>
</comment>
<feature type="transmembrane region" description="Helical" evidence="7">
    <location>
        <begin position="87"/>
        <end position="111"/>
    </location>
</feature>
<reference evidence="8 9" key="1">
    <citation type="submission" date="2020-12" db="EMBL/GenBank/DDBJ databases">
        <title>Revised draft genomes of Rhodomicrobium vannielii ATCC 17100 and Rhodomicrobium udaipurense JA643.</title>
        <authorList>
            <person name="Conners E.M."/>
            <person name="Davenport E.J."/>
            <person name="Bose A."/>
        </authorList>
    </citation>
    <scope>NUCLEOTIDE SEQUENCE [LARGE SCALE GENOMIC DNA]</scope>
    <source>
        <strain evidence="8 9">JA643</strain>
    </source>
</reference>
<gene>
    <name evidence="8" type="primary">sctT</name>
    <name evidence="8" type="ORF">JDN41_12930</name>
</gene>
<dbReference type="InterPro" id="IPR006304">
    <property type="entry name" value="T3SS_SpaR/YscT"/>
</dbReference>
<evidence type="ECO:0000256" key="5">
    <source>
        <dbReference type="ARBA" id="ARBA00022989"/>
    </source>
</evidence>
<keyword evidence="5 7" id="KW-1133">Transmembrane helix</keyword>
<dbReference type="EMBL" id="JAEMUK010000079">
    <property type="protein sequence ID" value="MBJ7544452.1"/>
    <property type="molecule type" value="Genomic_DNA"/>
</dbReference>
<dbReference type="PANTHER" id="PTHR30065:SF1">
    <property type="entry name" value="SURFACE PRESENTATION OF ANTIGENS PROTEIN SPAR"/>
    <property type="match status" value="1"/>
</dbReference>
<dbReference type="Proteomes" id="UP000623250">
    <property type="component" value="Unassembled WGS sequence"/>
</dbReference>
<dbReference type="InterPro" id="IPR002010">
    <property type="entry name" value="T3SS_IM_R"/>
</dbReference>
<sequence>MTPAVNAPGTLSDIAHVYLFAFALSLPRAYAMFSFVPITTRLGLPELLRATTVLAIMLPVIEPFAEEIRKVPEMTAFTLAALCIKEAVIGIMLGLVLGLPFWALEVAGNILDFVRQAPDAQLQDPQGTTESSITGTLLSIFVIFVFLAYGGFGILTDVVYTSFGAWPMLELAPALATDAVLKFGPLLDKLFRMALVLAAPVLAMILLAFLILIMIARFVPQINVFDLSMSARNIAFFIALPIYLVFVLDYLMPELAATKTVVETVRAFLHG</sequence>
<keyword evidence="6 7" id="KW-0472">Membrane</keyword>
<feature type="transmembrane region" description="Helical" evidence="7">
    <location>
        <begin position="158"/>
        <end position="181"/>
    </location>
</feature>
<evidence type="ECO:0000313" key="8">
    <source>
        <dbReference type="EMBL" id="MBJ7544452.1"/>
    </source>
</evidence>
<evidence type="ECO:0000256" key="6">
    <source>
        <dbReference type="ARBA" id="ARBA00023136"/>
    </source>
</evidence>
<protein>
    <submittedName>
        <fullName evidence="8">Type III secretion system export apparatus subunit SctT</fullName>
    </submittedName>
</protein>
<name>A0A8I1KK16_9HYPH</name>